<keyword evidence="2" id="KW-1185">Reference proteome</keyword>
<dbReference type="FunCoup" id="A0A067MXU4">
    <property type="interactions" value="112"/>
</dbReference>
<reference evidence="2" key="1">
    <citation type="journal article" date="2014" name="Proc. Natl. Acad. Sci. U.S.A.">
        <title>Extensive sampling of basidiomycete genomes demonstrates inadequacy of the white-rot/brown-rot paradigm for wood decay fungi.</title>
        <authorList>
            <person name="Riley R."/>
            <person name="Salamov A.A."/>
            <person name="Brown D.W."/>
            <person name="Nagy L.G."/>
            <person name="Floudas D."/>
            <person name="Held B.W."/>
            <person name="Levasseur A."/>
            <person name="Lombard V."/>
            <person name="Morin E."/>
            <person name="Otillar R."/>
            <person name="Lindquist E.A."/>
            <person name="Sun H."/>
            <person name="LaButti K.M."/>
            <person name="Schmutz J."/>
            <person name="Jabbour D."/>
            <person name="Luo H."/>
            <person name="Baker S.E."/>
            <person name="Pisabarro A.G."/>
            <person name="Walton J.D."/>
            <person name="Blanchette R.A."/>
            <person name="Henrissat B."/>
            <person name="Martin F."/>
            <person name="Cullen D."/>
            <person name="Hibbett D.S."/>
            <person name="Grigoriev I.V."/>
        </authorList>
    </citation>
    <scope>NUCLEOTIDE SEQUENCE [LARGE SCALE GENOMIC DNA]</scope>
    <source>
        <strain evidence="2">FD-172 SS1</strain>
    </source>
</reference>
<dbReference type="EMBL" id="KL198026">
    <property type="protein sequence ID" value="KDQ16712.1"/>
    <property type="molecule type" value="Genomic_DNA"/>
</dbReference>
<accession>A0A067MXU4</accession>
<gene>
    <name evidence="1" type="ORF">BOTBODRAFT_238662</name>
</gene>
<dbReference type="Gene3D" id="2.130.10.10">
    <property type="entry name" value="YVTN repeat-like/Quinoprotein amine dehydrogenase"/>
    <property type="match status" value="2"/>
</dbReference>
<dbReference type="PANTHER" id="PTHR16220:SF0">
    <property type="entry name" value="WD REPEAT-CONTAINING PROTEIN WRAP73"/>
    <property type="match status" value="1"/>
</dbReference>
<dbReference type="PANTHER" id="PTHR16220">
    <property type="entry name" value="WD REPEAT PROTEIN 8-RELATED"/>
    <property type="match status" value="1"/>
</dbReference>
<organism evidence="1 2">
    <name type="scientific">Botryobasidium botryosum (strain FD-172 SS1)</name>
    <dbReference type="NCBI Taxonomy" id="930990"/>
    <lineage>
        <taxon>Eukaryota</taxon>
        <taxon>Fungi</taxon>
        <taxon>Dikarya</taxon>
        <taxon>Basidiomycota</taxon>
        <taxon>Agaricomycotina</taxon>
        <taxon>Agaricomycetes</taxon>
        <taxon>Cantharellales</taxon>
        <taxon>Botryobasidiaceae</taxon>
        <taxon>Botryobasidium</taxon>
    </lineage>
</organism>
<dbReference type="InterPro" id="IPR015943">
    <property type="entry name" value="WD40/YVTN_repeat-like_dom_sf"/>
</dbReference>
<dbReference type="OrthoDB" id="308690at2759"/>
<dbReference type="GO" id="GO:1990811">
    <property type="term" value="C:MWP complex"/>
    <property type="evidence" value="ECO:0007669"/>
    <property type="project" value="TreeGrafter"/>
</dbReference>
<dbReference type="SUPFAM" id="SSF82171">
    <property type="entry name" value="DPP6 N-terminal domain-like"/>
    <property type="match status" value="1"/>
</dbReference>
<dbReference type="GO" id="GO:1990810">
    <property type="term" value="P:microtubule anchoring at mitotic spindle pole body"/>
    <property type="evidence" value="ECO:0007669"/>
    <property type="project" value="TreeGrafter"/>
</dbReference>
<proteinExistence type="predicted"/>
<dbReference type="Proteomes" id="UP000027195">
    <property type="component" value="Unassembled WGS sequence"/>
</dbReference>
<dbReference type="InterPro" id="IPR001680">
    <property type="entry name" value="WD40_rpt"/>
</dbReference>
<dbReference type="SMART" id="SM00320">
    <property type="entry name" value="WD40"/>
    <property type="match status" value="4"/>
</dbReference>
<evidence type="ECO:0000313" key="1">
    <source>
        <dbReference type="EMBL" id="KDQ16712.1"/>
    </source>
</evidence>
<evidence type="ECO:0008006" key="3">
    <source>
        <dbReference type="Google" id="ProtNLM"/>
    </source>
</evidence>
<dbReference type="InParanoid" id="A0A067MXU4"/>
<protein>
    <recommendedName>
        <fullName evidence="3">Anaphase-promoting complex subunit 4 WD40 domain-containing protein</fullName>
    </recommendedName>
</protein>
<dbReference type="HOGENOM" id="CLU_024072_3_1_1"/>
<name>A0A067MXU4_BOTB1</name>
<sequence>MDFTELYKQTSSLVAFSPGSHFILTAVQDRIIVRRTDSFQIARTWLVNTAPSPTHALLASSKSKAGTASDGWVSHAGWSRDSEYIFAACAKRGVVAVYKMEDEEWNARIEAGPEGLVKAEWAPDGRSILCFSEWGLRVTIWSLISGTATYIQYPKHPDRGYTFRRDGRYLVLAERHKSKDTIGVYDATDLWKLVRHFPLPTNSISSLSLSPNGDHIAVWEGPFEYKLHVLNLAGHTLGSFVPDPDPGLGIRCVAWHPAGSFLAAAGWDDKIHILNSISWTEVASLDITGRIPSTATLWREPPNWLEATHGRGFLQYERVPTPHSITLIRPSITKPQSKAGIAQLEWNVTGTLLFVRSENSPTALYPITHARWNPIRSGSLVIACDTAGVYTWSDEWISEGADLAEEIAECVGIPAKNFQNKDTRWGPDGKALLLLDKETFCCAFEVDDEDDHGTEE</sequence>
<dbReference type="Pfam" id="PF00400">
    <property type="entry name" value="WD40"/>
    <property type="match status" value="1"/>
</dbReference>
<dbReference type="AlphaFoldDB" id="A0A067MXU4"/>
<dbReference type="STRING" id="930990.A0A067MXU4"/>
<dbReference type="InterPro" id="IPR052778">
    <property type="entry name" value="Centrosome-WD_assoc"/>
</dbReference>
<evidence type="ECO:0000313" key="2">
    <source>
        <dbReference type="Proteomes" id="UP000027195"/>
    </source>
</evidence>
<dbReference type="GO" id="GO:0005815">
    <property type="term" value="C:microtubule organizing center"/>
    <property type="evidence" value="ECO:0007669"/>
    <property type="project" value="TreeGrafter"/>
</dbReference>